<dbReference type="GO" id="GO:0005524">
    <property type="term" value="F:ATP binding"/>
    <property type="evidence" value="ECO:0007669"/>
    <property type="project" value="UniProtKB-KW"/>
</dbReference>
<keyword evidence="2 10" id="KW-0436">Ligase</keyword>
<dbReference type="AlphaFoldDB" id="A0A7X9E6Z2"/>
<dbReference type="SUPFAM" id="SSF52374">
    <property type="entry name" value="Nucleotidylyl transferase"/>
    <property type="match status" value="1"/>
</dbReference>
<evidence type="ECO:0000256" key="10">
    <source>
        <dbReference type="RuleBase" id="RU363036"/>
    </source>
</evidence>
<dbReference type="Pfam" id="PF00579">
    <property type="entry name" value="tRNA-synt_1b"/>
    <property type="match status" value="1"/>
</dbReference>
<dbReference type="Pfam" id="PF01479">
    <property type="entry name" value="S4"/>
    <property type="match status" value="1"/>
</dbReference>
<evidence type="ECO:0000313" key="12">
    <source>
        <dbReference type="EMBL" id="NMB91620.1"/>
    </source>
</evidence>
<evidence type="ECO:0000256" key="6">
    <source>
        <dbReference type="ARBA" id="ARBA00023146"/>
    </source>
</evidence>
<protein>
    <recommendedName>
        <fullName evidence="1 8">Tyrosine--tRNA ligase</fullName>
        <ecNumber evidence="1 8">6.1.1.1</ecNumber>
    </recommendedName>
</protein>
<dbReference type="Gene3D" id="3.40.50.620">
    <property type="entry name" value="HUPs"/>
    <property type="match status" value="1"/>
</dbReference>
<dbReference type="NCBIfam" id="TIGR00234">
    <property type="entry name" value="tyrS"/>
    <property type="match status" value="1"/>
</dbReference>
<dbReference type="InterPro" id="IPR014729">
    <property type="entry name" value="Rossmann-like_a/b/a_fold"/>
</dbReference>
<dbReference type="PANTHER" id="PTHR11766">
    <property type="entry name" value="TYROSYL-TRNA SYNTHETASE"/>
    <property type="match status" value="1"/>
</dbReference>
<dbReference type="InterPro" id="IPR002942">
    <property type="entry name" value="S4_RNA-bd"/>
</dbReference>
<evidence type="ECO:0000313" key="13">
    <source>
        <dbReference type="Proteomes" id="UP000590542"/>
    </source>
</evidence>
<keyword evidence="4 10" id="KW-0067">ATP-binding</keyword>
<sequence>MPKVLKDERLIEKFLTRGVETIVPSVDALREKLMSGERIRAYQGFDPSGPYLHIGHAMGIRGLRILQQLGHEVIFLVGDFTAICGDPEIGKDRKIMSEEEILKNMDGWKKQAAQLIDFEGENPAQFKRNSEWLSKLNLKEIIELMSKTTVQQMLERDLYQRKLKSNTPVGLQEFIYPLMQGYDSVFMNVDLEIGGNDQIFNMLMGRNLARVMRNKEKFVRGHELMEAPDTATMSKTKGNGINLSDKAEDIYGKAMSYPDELILKGLRLLTDVSLEEIWNIQERIKADDNPMKYKKLMAFEITKMIKGEKEARKAEEFFERTIQKKDISQDATIKVDILKLKLDTPASLINFMKVYNPDLSSSEIKRVIEQGGVEVNGNKITDPYILIDFTKGTIVKFGKRKFFEVE</sequence>
<dbReference type="GO" id="GO:0003723">
    <property type="term" value="F:RNA binding"/>
    <property type="evidence" value="ECO:0007669"/>
    <property type="project" value="UniProtKB-KW"/>
</dbReference>
<evidence type="ECO:0000256" key="2">
    <source>
        <dbReference type="ARBA" id="ARBA00022598"/>
    </source>
</evidence>
<comment type="caution">
    <text evidence="12">The sequence shown here is derived from an EMBL/GenBank/DDBJ whole genome shotgun (WGS) entry which is preliminary data.</text>
</comment>
<dbReference type="PROSITE" id="PS50889">
    <property type="entry name" value="S4"/>
    <property type="match status" value="1"/>
</dbReference>
<dbReference type="CDD" id="cd00805">
    <property type="entry name" value="TyrRS_core"/>
    <property type="match status" value="1"/>
</dbReference>
<dbReference type="PANTHER" id="PTHR11766:SF1">
    <property type="entry name" value="TYROSINE--TRNA LIGASE"/>
    <property type="match status" value="1"/>
</dbReference>
<dbReference type="InterPro" id="IPR002307">
    <property type="entry name" value="Tyr-tRNA-ligase"/>
</dbReference>
<evidence type="ECO:0000256" key="8">
    <source>
        <dbReference type="NCBIfam" id="TIGR00234"/>
    </source>
</evidence>
<dbReference type="SUPFAM" id="SSF55174">
    <property type="entry name" value="Alpha-L RNA-binding motif"/>
    <property type="match status" value="1"/>
</dbReference>
<gene>
    <name evidence="12" type="primary">tyrS</name>
    <name evidence="12" type="ORF">GYA37_02090</name>
</gene>
<proteinExistence type="inferred from homology"/>
<accession>A0A7X9E6Z2</accession>
<dbReference type="GO" id="GO:0004831">
    <property type="term" value="F:tyrosine-tRNA ligase activity"/>
    <property type="evidence" value="ECO:0007669"/>
    <property type="project" value="UniProtKB-UniRule"/>
</dbReference>
<dbReference type="Gene3D" id="1.10.240.10">
    <property type="entry name" value="Tyrosyl-Transfer RNA Synthetase"/>
    <property type="match status" value="1"/>
</dbReference>
<organism evidence="12 13">
    <name type="scientific">candidate division WWE3 bacterium</name>
    <dbReference type="NCBI Taxonomy" id="2053526"/>
    <lineage>
        <taxon>Bacteria</taxon>
        <taxon>Katanobacteria</taxon>
    </lineage>
</organism>
<keyword evidence="6 10" id="KW-0030">Aminoacyl-tRNA synthetase</keyword>
<comment type="similarity">
    <text evidence="10">Belongs to the class-I aminoacyl-tRNA synthetase family.</text>
</comment>
<evidence type="ECO:0000256" key="1">
    <source>
        <dbReference type="ARBA" id="ARBA00013160"/>
    </source>
</evidence>
<keyword evidence="5 10" id="KW-0648">Protein biosynthesis</keyword>
<evidence type="ECO:0000256" key="7">
    <source>
        <dbReference type="ARBA" id="ARBA00048248"/>
    </source>
</evidence>
<comment type="catalytic activity">
    <reaction evidence="7">
        <text>tRNA(Tyr) + L-tyrosine + ATP = L-tyrosyl-tRNA(Tyr) + AMP + diphosphate + H(+)</text>
        <dbReference type="Rhea" id="RHEA:10220"/>
        <dbReference type="Rhea" id="RHEA-COMP:9706"/>
        <dbReference type="Rhea" id="RHEA-COMP:9707"/>
        <dbReference type="ChEBI" id="CHEBI:15378"/>
        <dbReference type="ChEBI" id="CHEBI:30616"/>
        <dbReference type="ChEBI" id="CHEBI:33019"/>
        <dbReference type="ChEBI" id="CHEBI:58315"/>
        <dbReference type="ChEBI" id="CHEBI:78442"/>
        <dbReference type="ChEBI" id="CHEBI:78536"/>
        <dbReference type="ChEBI" id="CHEBI:456215"/>
        <dbReference type="EC" id="6.1.1.1"/>
    </reaction>
</comment>
<dbReference type="InterPro" id="IPR024088">
    <property type="entry name" value="Tyr-tRNA-ligase_bac-type"/>
</dbReference>
<dbReference type="CDD" id="cd00165">
    <property type="entry name" value="S4"/>
    <property type="match status" value="1"/>
</dbReference>
<dbReference type="Gene3D" id="3.10.290.10">
    <property type="entry name" value="RNA-binding S4 domain"/>
    <property type="match status" value="1"/>
</dbReference>
<dbReference type="InterPro" id="IPR002305">
    <property type="entry name" value="aa-tRNA-synth_Ic"/>
</dbReference>
<dbReference type="EC" id="6.1.1.1" evidence="1 8"/>
<dbReference type="Proteomes" id="UP000590542">
    <property type="component" value="Unassembled WGS sequence"/>
</dbReference>
<dbReference type="SMART" id="SM00363">
    <property type="entry name" value="S4"/>
    <property type="match status" value="1"/>
</dbReference>
<evidence type="ECO:0000256" key="5">
    <source>
        <dbReference type="ARBA" id="ARBA00022917"/>
    </source>
</evidence>
<dbReference type="GO" id="GO:0006437">
    <property type="term" value="P:tyrosyl-tRNA aminoacylation"/>
    <property type="evidence" value="ECO:0007669"/>
    <property type="project" value="UniProtKB-UniRule"/>
</dbReference>
<keyword evidence="3 10" id="KW-0547">Nucleotide-binding</keyword>
<dbReference type="PROSITE" id="PS00178">
    <property type="entry name" value="AA_TRNA_LIGASE_I"/>
    <property type="match status" value="1"/>
</dbReference>
<reference evidence="12 13" key="1">
    <citation type="journal article" date="2020" name="Biotechnol. Biofuels">
        <title>New insights from the biogas microbiome by comprehensive genome-resolved metagenomics of nearly 1600 species originating from multiple anaerobic digesters.</title>
        <authorList>
            <person name="Campanaro S."/>
            <person name="Treu L."/>
            <person name="Rodriguez-R L.M."/>
            <person name="Kovalovszki A."/>
            <person name="Ziels R.M."/>
            <person name="Maus I."/>
            <person name="Zhu X."/>
            <person name="Kougias P.G."/>
            <person name="Basile A."/>
            <person name="Luo G."/>
            <person name="Schluter A."/>
            <person name="Konstantinidis K.T."/>
            <person name="Angelidaki I."/>
        </authorList>
    </citation>
    <scope>NUCLEOTIDE SEQUENCE [LARGE SCALE GENOMIC DNA]</scope>
    <source>
        <strain evidence="12">AS27yjCOA_202</strain>
    </source>
</reference>
<evidence type="ECO:0000256" key="9">
    <source>
        <dbReference type="PROSITE-ProRule" id="PRU00182"/>
    </source>
</evidence>
<evidence type="ECO:0000259" key="11">
    <source>
        <dbReference type="SMART" id="SM00363"/>
    </source>
</evidence>
<dbReference type="GO" id="GO:0005829">
    <property type="term" value="C:cytosol"/>
    <property type="evidence" value="ECO:0007669"/>
    <property type="project" value="TreeGrafter"/>
</dbReference>
<dbReference type="InterPro" id="IPR001412">
    <property type="entry name" value="aa-tRNA-synth_I_CS"/>
</dbReference>
<dbReference type="EMBL" id="JAAZNV010000007">
    <property type="protein sequence ID" value="NMB91620.1"/>
    <property type="molecule type" value="Genomic_DNA"/>
</dbReference>
<evidence type="ECO:0000256" key="4">
    <source>
        <dbReference type="ARBA" id="ARBA00022840"/>
    </source>
</evidence>
<name>A0A7X9E6Z2_UNCKA</name>
<dbReference type="PRINTS" id="PR01040">
    <property type="entry name" value="TRNASYNTHTYR"/>
</dbReference>
<keyword evidence="9" id="KW-0694">RNA-binding</keyword>
<dbReference type="InterPro" id="IPR036986">
    <property type="entry name" value="S4_RNA-bd_sf"/>
</dbReference>
<feature type="domain" description="RNA-binding S4" evidence="11">
    <location>
        <begin position="346"/>
        <end position="406"/>
    </location>
</feature>
<evidence type="ECO:0000256" key="3">
    <source>
        <dbReference type="ARBA" id="ARBA00022741"/>
    </source>
</evidence>